<feature type="transmembrane region" description="Helical" evidence="19">
    <location>
        <begin position="101"/>
        <end position="126"/>
    </location>
</feature>
<evidence type="ECO:0000256" key="14">
    <source>
        <dbReference type="ARBA" id="ARBA00023264"/>
    </source>
</evidence>
<evidence type="ECO:0000256" key="7">
    <source>
        <dbReference type="ARBA" id="ARBA00022741"/>
    </source>
</evidence>
<feature type="binding site" evidence="18">
    <location>
        <position position="81"/>
    </location>
    <ligand>
        <name>a divalent metal cation</name>
        <dbReference type="ChEBI" id="CHEBI:60240"/>
    </ligand>
</feature>
<keyword evidence="14" id="KW-1208">Phospholipid metabolism</keyword>
<evidence type="ECO:0000256" key="1">
    <source>
        <dbReference type="ARBA" id="ARBA00004651"/>
    </source>
</evidence>
<evidence type="ECO:0000256" key="13">
    <source>
        <dbReference type="ARBA" id="ARBA00023209"/>
    </source>
</evidence>
<evidence type="ECO:0000256" key="12">
    <source>
        <dbReference type="ARBA" id="ARBA00023136"/>
    </source>
</evidence>
<dbReference type="GO" id="GO:0005886">
    <property type="term" value="C:plasma membrane"/>
    <property type="evidence" value="ECO:0007669"/>
    <property type="project" value="UniProtKB-SubCell"/>
</dbReference>
<feature type="transmembrane region" description="Helical" evidence="19">
    <location>
        <begin position="36"/>
        <end position="55"/>
    </location>
</feature>
<evidence type="ECO:0000256" key="3">
    <source>
        <dbReference type="ARBA" id="ARBA00022475"/>
    </source>
</evidence>
<protein>
    <recommendedName>
        <fullName evidence="22">Diacylglycerol kinase</fullName>
    </recommendedName>
</protein>
<dbReference type="GO" id="GO:0005524">
    <property type="term" value="F:ATP binding"/>
    <property type="evidence" value="ECO:0007669"/>
    <property type="project" value="UniProtKB-KW"/>
</dbReference>
<evidence type="ECO:0000313" key="21">
    <source>
        <dbReference type="Proteomes" id="UP000179003"/>
    </source>
</evidence>
<evidence type="ECO:0000256" key="10">
    <source>
        <dbReference type="ARBA" id="ARBA00022989"/>
    </source>
</evidence>
<dbReference type="PANTHER" id="PTHR34299:SF1">
    <property type="entry name" value="DIACYLGLYCEROL KINASE"/>
    <property type="match status" value="1"/>
</dbReference>
<name>A0A1F5EIX8_9BACT</name>
<evidence type="ECO:0000256" key="6">
    <source>
        <dbReference type="ARBA" id="ARBA00022692"/>
    </source>
</evidence>
<keyword evidence="6 19" id="KW-0812">Transmembrane</keyword>
<accession>A0A1F5EIX8</accession>
<evidence type="ECO:0000256" key="11">
    <source>
        <dbReference type="ARBA" id="ARBA00023098"/>
    </source>
</evidence>
<keyword evidence="7 17" id="KW-0547">Nucleotide-binding</keyword>
<keyword evidence="3" id="KW-1003">Cell membrane</keyword>
<sequence>MEYLKNKEKFSIIKRARSFIHAGRGISVFLKTTHNAWLHIFFFVLAIALGIFFNITKTEWLALVLVGGFVLTAEAFNTAIEIDMDLTSPDHHPYARDTKDVAAGAVLISAITALVVGVIIFGNYVLVYSL</sequence>
<gene>
    <name evidence="20" type="ORF">A2442_02690</name>
</gene>
<dbReference type="GO" id="GO:0008654">
    <property type="term" value="P:phospholipid biosynthetic process"/>
    <property type="evidence" value="ECO:0007669"/>
    <property type="project" value="UniProtKB-KW"/>
</dbReference>
<evidence type="ECO:0000256" key="19">
    <source>
        <dbReference type="SAM" id="Phobius"/>
    </source>
</evidence>
<comment type="cofactor">
    <cofactor evidence="18">
        <name>Mg(2+)</name>
        <dbReference type="ChEBI" id="CHEBI:18420"/>
    </cofactor>
    <text evidence="18">Mn(2+), Zn(2+), Cd(2+) and Co(2+) support activity to lesser extents.</text>
</comment>
<evidence type="ECO:0000256" key="8">
    <source>
        <dbReference type="ARBA" id="ARBA00022777"/>
    </source>
</evidence>
<feature type="transmembrane region" description="Helical" evidence="19">
    <location>
        <begin position="61"/>
        <end position="80"/>
    </location>
</feature>
<dbReference type="PANTHER" id="PTHR34299">
    <property type="entry name" value="DIACYLGLYCEROL KINASE"/>
    <property type="match status" value="1"/>
</dbReference>
<evidence type="ECO:0000256" key="5">
    <source>
        <dbReference type="ARBA" id="ARBA00022679"/>
    </source>
</evidence>
<dbReference type="EMBL" id="MFAE01000005">
    <property type="protein sequence ID" value="OGD67389.1"/>
    <property type="molecule type" value="Genomic_DNA"/>
</dbReference>
<evidence type="ECO:0000256" key="15">
    <source>
        <dbReference type="PIRSR" id="PIRSR600829-1"/>
    </source>
</evidence>
<dbReference type="GO" id="GO:0016301">
    <property type="term" value="F:kinase activity"/>
    <property type="evidence" value="ECO:0007669"/>
    <property type="project" value="UniProtKB-KW"/>
</dbReference>
<keyword evidence="12 19" id="KW-0472">Membrane</keyword>
<evidence type="ECO:0000256" key="18">
    <source>
        <dbReference type="PIRSR" id="PIRSR600829-4"/>
    </source>
</evidence>
<dbReference type="InterPro" id="IPR036945">
    <property type="entry name" value="DAGK_sf"/>
</dbReference>
<evidence type="ECO:0000256" key="4">
    <source>
        <dbReference type="ARBA" id="ARBA00022516"/>
    </source>
</evidence>
<evidence type="ECO:0000256" key="2">
    <source>
        <dbReference type="ARBA" id="ARBA00005967"/>
    </source>
</evidence>
<keyword evidence="9 17" id="KW-0067">ATP-binding</keyword>
<organism evidence="20 21">
    <name type="scientific">Candidatus Campbellbacteria bacterium RIFOXYC2_FULL_35_25</name>
    <dbReference type="NCBI Taxonomy" id="1797582"/>
    <lineage>
        <taxon>Bacteria</taxon>
        <taxon>Candidatus Campbelliibacteriota</taxon>
    </lineage>
</organism>
<evidence type="ECO:0000313" key="20">
    <source>
        <dbReference type="EMBL" id="OGD67389.1"/>
    </source>
</evidence>
<keyword evidence="5" id="KW-0808">Transferase</keyword>
<dbReference type="Pfam" id="PF01219">
    <property type="entry name" value="DAGK_prokar"/>
    <property type="match status" value="1"/>
</dbReference>
<comment type="caution">
    <text evidence="20">The sequence shown here is derived from an EMBL/GenBank/DDBJ whole genome shotgun (WGS) entry which is preliminary data.</text>
</comment>
<dbReference type="STRING" id="1797582.A2442_02690"/>
<dbReference type="InterPro" id="IPR000829">
    <property type="entry name" value="DAGK"/>
</dbReference>
<dbReference type="CDD" id="cd14265">
    <property type="entry name" value="UDPK_IM_like"/>
    <property type="match status" value="1"/>
</dbReference>
<dbReference type="AlphaFoldDB" id="A0A1F5EIX8"/>
<keyword evidence="18" id="KW-0460">Magnesium</keyword>
<feature type="binding site" evidence="16">
    <location>
        <position position="74"/>
    </location>
    <ligand>
        <name>substrate</name>
    </ligand>
</feature>
<dbReference type="Proteomes" id="UP000179003">
    <property type="component" value="Unassembled WGS sequence"/>
</dbReference>
<keyword evidence="10 19" id="KW-1133">Transmembrane helix</keyword>
<dbReference type="Gene3D" id="1.10.287.3610">
    <property type="match status" value="1"/>
</dbReference>
<keyword evidence="18" id="KW-0479">Metal-binding</keyword>
<evidence type="ECO:0000256" key="16">
    <source>
        <dbReference type="PIRSR" id="PIRSR600829-2"/>
    </source>
</evidence>
<feature type="binding site" evidence="17">
    <location>
        <position position="81"/>
    </location>
    <ligand>
        <name>ATP</name>
        <dbReference type="ChEBI" id="CHEBI:30616"/>
    </ligand>
</feature>
<proteinExistence type="inferred from homology"/>
<feature type="binding site" evidence="17">
    <location>
        <begin position="99"/>
        <end position="100"/>
    </location>
    <ligand>
        <name>ATP</name>
        <dbReference type="ChEBI" id="CHEBI:30616"/>
    </ligand>
</feature>
<dbReference type="GO" id="GO:0046872">
    <property type="term" value="F:metal ion binding"/>
    <property type="evidence" value="ECO:0007669"/>
    <property type="project" value="UniProtKB-KW"/>
</dbReference>
<feature type="active site" description="Proton acceptor" evidence="15">
    <location>
        <position position="74"/>
    </location>
</feature>
<dbReference type="InterPro" id="IPR033717">
    <property type="entry name" value="UDPK"/>
</dbReference>
<evidence type="ECO:0000256" key="9">
    <source>
        <dbReference type="ARBA" id="ARBA00022840"/>
    </source>
</evidence>
<evidence type="ECO:0000256" key="17">
    <source>
        <dbReference type="PIRSR" id="PIRSR600829-3"/>
    </source>
</evidence>
<evidence type="ECO:0008006" key="22">
    <source>
        <dbReference type="Google" id="ProtNLM"/>
    </source>
</evidence>
<reference evidence="20 21" key="1">
    <citation type="journal article" date="2016" name="Nat. Commun.">
        <title>Thousands of microbial genomes shed light on interconnected biogeochemical processes in an aquifer system.</title>
        <authorList>
            <person name="Anantharaman K."/>
            <person name="Brown C.T."/>
            <person name="Hug L.A."/>
            <person name="Sharon I."/>
            <person name="Castelle C.J."/>
            <person name="Probst A.J."/>
            <person name="Thomas B.C."/>
            <person name="Singh A."/>
            <person name="Wilkins M.J."/>
            <person name="Karaoz U."/>
            <person name="Brodie E.L."/>
            <person name="Williams K.H."/>
            <person name="Hubbard S.S."/>
            <person name="Banfield J.F."/>
        </authorList>
    </citation>
    <scope>NUCLEOTIDE SEQUENCE [LARGE SCALE GENOMIC DNA]</scope>
</reference>
<comment type="similarity">
    <text evidence="2">Belongs to the bacterial diacylglycerol kinase family.</text>
</comment>
<keyword evidence="4" id="KW-0444">Lipid biosynthesis</keyword>
<comment type="subcellular location">
    <subcellularLocation>
        <location evidence="1">Cell membrane</location>
        <topology evidence="1">Multi-pass membrane protein</topology>
    </subcellularLocation>
</comment>
<keyword evidence="8" id="KW-0418">Kinase</keyword>
<keyword evidence="11" id="KW-0443">Lipid metabolism</keyword>
<keyword evidence="13" id="KW-0594">Phospholipid biosynthesis</keyword>